<evidence type="ECO:0000313" key="3">
    <source>
        <dbReference type="Proteomes" id="UP001162480"/>
    </source>
</evidence>
<evidence type="ECO:0000256" key="1">
    <source>
        <dbReference type="SAM" id="MobiDB-lite"/>
    </source>
</evidence>
<accession>A0AA36EX48</accession>
<feature type="compositionally biased region" description="Acidic residues" evidence="1">
    <location>
        <begin position="37"/>
        <end position="47"/>
    </location>
</feature>
<dbReference type="Proteomes" id="UP001162480">
    <property type="component" value="Chromosome 1"/>
</dbReference>
<dbReference type="AlphaFoldDB" id="A0AA36EX48"/>
<sequence length="90" mass="10035">MMVACSSFQGIADILVPAVVTRLAQEPEYEKMTESDSNPDFDNASEADSDFDCFESAIEPKLFNQDELSDLIRDLNLSKESAELLASRLR</sequence>
<keyword evidence="3" id="KW-1185">Reference proteome</keyword>
<evidence type="ECO:0000313" key="2">
    <source>
        <dbReference type="EMBL" id="CAI9716317.1"/>
    </source>
</evidence>
<organism evidence="2 3">
    <name type="scientific">Octopus vulgaris</name>
    <name type="common">Common octopus</name>
    <dbReference type="NCBI Taxonomy" id="6645"/>
    <lineage>
        <taxon>Eukaryota</taxon>
        <taxon>Metazoa</taxon>
        <taxon>Spiralia</taxon>
        <taxon>Lophotrochozoa</taxon>
        <taxon>Mollusca</taxon>
        <taxon>Cephalopoda</taxon>
        <taxon>Coleoidea</taxon>
        <taxon>Octopodiformes</taxon>
        <taxon>Octopoda</taxon>
        <taxon>Incirrata</taxon>
        <taxon>Octopodidae</taxon>
        <taxon>Octopus</taxon>
    </lineage>
</organism>
<protein>
    <submittedName>
        <fullName evidence="2">Uncharacterized protein</fullName>
    </submittedName>
</protein>
<feature type="region of interest" description="Disordered" evidence="1">
    <location>
        <begin position="27"/>
        <end position="47"/>
    </location>
</feature>
<gene>
    <name evidence="2" type="ORF">OCTVUL_1B019194</name>
</gene>
<proteinExistence type="predicted"/>
<reference evidence="2" key="1">
    <citation type="submission" date="2023-08" db="EMBL/GenBank/DDBJ databases">
        <authorList>
            <person name="Alioto T."/>
            <person name="Alioto T."/>
            <person name="Gomez Garrido J."/>
        </authorList>
    </citation>
    <scope>NUCLEOTIDE SEQUENCE</scope>
</reference>
<name>A0AA36EX48_OCTVU</name>
<dbReference type="EMBL" id="OX597814">
    <property type="protein sequence ID" value="CAI9716317.1"/>
    <property type="molecule type" value="Genomic_DNA"/>
</dbReference>